<dbReference type="EMBL" id="SRPR01000038">
    <property type="protein sequence ID" value="KAG5964686.1"/>
    <property type="molecule type" value="Genomic_DNA"/>
</dbReference>
<dbReference type="AlphaFoldDB" id="A0A9P7MVC7"/>
<keyword evidence="3" id="KW-1185">Reference proteome</keyword>
<dbReference type="Proteomes" id="UP000742024">
    <property type="component" value="Unassembled WGS sequence"/>
</dbReference>
<evidence type="ECO:0000313" key="3">
    <source>
        <dbReference type="Proteomes" id="UP000742024"/>
    </source>
</evidence>
<dbReference type="EMBL" id="SRPS01000048">
    <property type="protein sequence ID" value="KAG5972237.1"/>
    <property type="molecule type" value="Genomic_DNA"/>
</dbReference>
<sequence>MMMSSSAGQGDDVAETYVSDLDAKLIQRHLMFDEFQDSVWGFVIYRCCMASDKDWERMLQKIRSELDDDSTKYYISQDLVPFHNLHPIDDPSLYGASIDQARRHFRSWIPENIKSRLRPEATDLDDITYKHLVDMTPRYKYCLYVDDVCIESLDQDHIDCPVVKILDKDWEPPTPEEIKELEESNDFGVIGDGTTPAPFHDGLTDDWEEDVGWMYMPVRSYLDRYFTLMKVAWHEQYVRPPYIEGFEDESNFIGHWRNK</sequence>
<proteinExistence type="predicted"/>
<accession>A0A9P7MVC7</accession>
<gene>
    <name evidence="2" type="ORF">E4U56_006122</name>
    <name evidence="1" type="ORF">E4U57_004957</name>
</gene>
<protein>
    <submittedName>
        <fullName evidence="2">Uncharacterized protein</fullName>
    </submittedName>
</protein>
<reference evidence="2 3" key="1">
    <citation type="journal article" date="2020" name="bioRxiv">
        <title>Whole genome comparisons of ergot fungi reveals the divergence and evolution of species within the genus Claviceps are the result of varying mechanisms driving genome evolution and host range expansion.</title>
        <authorList>
            <person name="Wyka S.A."/>
            <person name="Mondo S.J."/>
            <person name="Liu M."/>
            <person name="Dettman J."/>
            <person name="Nalam V."/>
            <person name="Broders K.D."/>
        </authorList>
    </citation>
    <scope>NUCLEOTIDE SEQUENCE</scope>
    <source>
        <strain evidence="2">CCC 1102</strain>
        <strain evidence="1 3">LM583</strain>
    </source>
</reference>
<evidence type="ECO:0000313" key="4">
    <source>
        <dbReference type="Proteomes" id="UP000784919"/>
    </source>
</evidence>
<dbReference type="OrthoDB" id="4424523at2759"/>
<evidence type="ECO:0000313" key="2">
    <source>
        <dbReference type="EMBL" id="KAG5972237.1"/>
    </source>
</evidence>
<organism evidence="2 4">
    <name type="scientific">Claviceps arundinis</name>
    <dbReference type="NCBI Taxonomy" id="1623583"/>
    <lineage>
        <taxon>Eukaryota</taxon>
        <taxon>Fungi</taxon>
        <taxon>Dikarya</taxon>
        <taxon>Ascomycota</taxon>
        <taxon>Pezizomycotina</taxon>
        <taxon>Sordariomycetes</taxon>
        <taxon>Hypocreomycetidae</taxon>
        <taxon>Hypocreales</taxon>
        <taxon>Clavicipitaceae</taxon>
        <taxon>Claviceps</taxon>
    </lineage>
</organism>
<name>A0A9P7MVC7_9HYPO</name>
<evidence type="ECO:0000313" key="1">
    <source>
        <dbReference type="EMBL" id="KAG5964686.1"/>
    </source>
</evidence>
<comment type="caution">
    <text evidence="2">The sequence shown here is derived from an EMBL/GenBank/DDBJ whole genome shotgun (WGS) entry which is preliminary data.</text>
</comment>
<dbReference type="Proteomes" id="UP000784919">
    <property type="component" value="Unassembled WGS sequence"/>
</dbReference>